<dbReference type="InterPro" id="IPR035986">
    <property type="entry name" value="PKD_dom_sf"/>
</dbReference>
<dbReference type="AlphaFoldDB" id="A0A173MIU9"/>
<proteinExistence type="predicted"/>
<evidence type="ECO:0000259" key="1">
    <source>
        <dbReference type="PROSITE" id="PS50093"/>
    </source>
</evidence>
<protein>
    <submittedName>
        <fullName evidence="2">PKD-like domain-containing protein</fullName>
    </submittedName>
</protein>
<feature type="domain" description="PKD" evidence="1">
    <location>
        <begin position="141"/>
        <end position="192"/>
    </location>
</feature>
<organism evidence="2 3">
    <name type="scientific">Filimonas lacunae</name>
    <dbReference type="NCBI Taxonomy" id="477680"/>
    <lineage>
        <taxon>Bacteria</taxon>
        <taxon>Pseudomonadati</taxon>
        <taxon>Bacteroidota</taxon>
        <taxon>Chitinophagia</taxon>
        <taxon>Chitinophagales</taxon>
        <taxon>Chitinophagaceae</taxon>
        <taxon>Filimonas</taxon>
    </lineage>
</organism>
<evidence type="ECO:0000313" key="3">
    <source>
        <dbReference type="Proteomes" id="UP000186917"/>
    </source>
</evidence>
<dbReference type="STRING" id="477680.SAMN05421788_10978"/>
<dbReference type="InterPro" id="IPR041696">
    <property type="entry name" value="PKD_3"/>
</dbReference>
<dbReference type="KEGG" id="fln:FLA_3598"/>
<sequence length="492" mass="54338">MKHMKKSIFLKLLTVVVIIAFSCRKEQFLAPDITGVTSDTIILNLGDKMVLAPNITNLKGNSYTWLVNGKAAATGINYTFEATQSGNFEVIFKVDNKGGSDQQSYHILVEAPIAIQLDSTLTVALSTVKEIVPVITGPQRDDYTYEWAIGDSVIGKSLNLSFISPVSGSYKLSLSVTAGKQTTTATSNVTVTTAQYESNAYTVLEYAPAPGKNHNWSIIGDKESWKYGAEYPLAYNDFIAKATALRKAVPYNGLFIGAWGGYATFQFDHTVANVAGKTDLELTAYFSSRDLPGVYVAYDRNKNGKPDEGEWYEIKNADYGLEDTLSYEITYTYDSTLTDAKRVYAYYSWIDNKITPAKGQILTNKTFSSATTTAATLSTRGFFPGGYMDISTKQMVLLDGWKNKFSLKGKRVTKDLTGAAPFSQKLNIDIDMAVNEKGESVQLPGIDFVKVRKVVYPIQQDYINNGGAMTDFNMEEERMLQVGSIIDRNLKN</sequence>
<dbReference type="Pfam" id="PF16820">
    <property type="entry name" value="PKD_3"/>
    <property type="match status" value="1"/>
</dbReference>
<dbReference type="SUPFAM" id="SSF49299">
    <property type="entry name" value="PKD domain"/>
    <property type="match status" value="1"/>
</dbReference>
<reference evidence="3" key="1">
    <citation type="submission" date="2017-01" db="EMBL/GenBank/DDBJ databases">
        <authorList>
            <person name="Varghese N."/>
            <person name="Submissions S."/>
        </authorList>
    </citation>
    <scope>NUCLEOTIDE SEQUENCE [LARGE SCALE GENOMIC DNA]</scope>
    <source>
        <strain evidence="3">DSM 21054</strain>
    </source>
</reference>
<name>A0A173MIU9_9BACT</name>
<keyword evidence="3" id="KW-1185">Reference proteome</keyword>
<evidence type="ECO:0000313" key="2">
    <source>
        <dbReference type="EMBL" id="SIT29914.1"/>
    </source>
</evidence>
<dbReference type="InterPro" id="IPR000601">
    <property type="entry name" value="PKD_dom"/>
</dbReference>
<dbReference type="OrthoDB" id="975810at2"/>
<gene>
    <name evidence="2" type="ORF">SAMN05421788_10978</name>
</gene>
<dbReference type="Proteomes" id="UP000186917">
    <property type="component" value="Unassembled WGS sequence"/>
</dbReference>
<dbReference type="PROSITE" id="PS50093">
    <property type="entry name" value="PKD"/>
    <property type="match status" value="1"/>
</dbReference>
<accession>A0A173MIU9</accession>
<dbReference type="EMBL" id="FTOR01000009">
    <property type="protein sequence ID" value="SIT29914.1"/>
    <property type="molecule type" value="Genomic_DNA"/>
</dbReference>
<dbReference type="PROSITE" id="PS51257">
    <property type="entry name" value="PROKAR_LIPOPROTEIN"/>
    <property type="match status" value="1"/>
</dbReference>